<dbReference type="AlphaFoldDB" id="A0A5B7K4Q3"/>
<gene>
    <name evidence="2" type="ORF">E2C01_101059</name>
</gene>
<accession>A0A5B7K4Q3</accession>
<evidence type="ECO:0000313" key="2">
    <source>
        <dbReference type="EMBL" id="MPD05322.1"/>
    </source>
</evidence>
<feature type="compositionally biased region" description="Basic residues" evidence="1">
    <location>
        <begin position="53"/>
        <end position="73"/>
    </location>
</feature>
<proteinExistence type="predicted"/>
<reference evidence="2 3" key="1">
    <citation type="submission" date="2019-05" db="EMBL/GenBank/DDBJ databases">
        <title>Another draft genome of Portunus trituberculatus and its Hox gene families provides insights of decapod evolution.</title>
        <authorList>
            <person name="Jeong J.-H."/>
            <person name="Song I."/>
            <person name="Kim S."/>
            <person name="Choi T."/>
            <person name="Kim D."/>
            <person name="Ryu S."/>
            <person name="Kim W."/>
        </authorList>
    </citation>
    <scope>NUCLEOTIDE SEQUENCE [LARGE SCALE GENOMIC DNA]</scope>
    <source>
        <tissue evidence="2">Muscle</tissue>
    </source>
</reference>
<protein>
    <submittedName>
        <fullName evidence="2">Uncharacterized protein</fullName>
    </submittedName>
</protein>
<organism evidence="2 3">
    <name type="scientific">Portunus trituberculatus</name>
    <name type="common">Swimming crab</name>
    <name type="synonym">Neptunus trituberculatus</name>
    <dbReference type="NCBI Taxonomy" id="210409"/>
    <lineage>
        <taxon>Eukaryota</taxon>
        <taxon>Metazoa</taxon>
        <taxon>Ecdysozoa</taxon>
        <taxon>Arthropoda</taxon>
        <taxon>Crustacea</taxon>
        <taxon>Multicrustacea</taxon>
        <taxon>Malacostraca</taxon>
        <taxon>Eumalacostraca</taxon>
        <taxon>Eucarida</taxon>
        <taxon>Decapoda</taxon>
        <taxon>Pleocyemata</taxon>
        <taxon>Brachyura</taxon>
        <taxon>Eubrachyura</taxon>
        <taxon>Portunoidea</taxon>
        <taxon>Portunidae</taxon>
        <taxon>Portuninae</taxon>
        <taxon>Portunus</taxon>
    </lineage>
</organism>
<comment type="caution">
    <text evidence="2">The sequence shown here is derived from an EMBL/GenBank/DDBJ whole genome shotgun (WGS) entry which is preliminary data.</text>
</comment>
<dbReference type="Proteomes" id="UP000324222">
    <property type="component" value="Unassembled WGS sequence"/>
</dbReference>
<keyword evidence="3" id="KW-1185">Reference proteome</keyword>
<evidence type="ECO:0000256" key="1">
    <source>
        <dbReference type="SAM" id="MobiDB-lite"/>
    </source>
</evidence>
<dbReference type="EMBL" id="VSRR010145450">
    <property type="protein sequence ID" value="MPD05322.1"/>
    <property type="molecule type" value="Genomic_DNA"/>
</dbReference>
<sequence length="89" mass="10212">MISRTACTSSLTPTTARSVSWMLRATICLWAETHHRQHHHTTTAAFPDPRHQTTPHRTHTHHTHTHIHTHTKRGHDGDHVASGVRRSRK</sequence>
<name>A0A5B7K4Q3_PORTR</name>
<feature type="region of interest" description="Disordered" evidence="1">
    <location>
        <begin position="39"/>
        <end position="89"/>
    </location>
</feature>
<evidence type="ECO:0000313" key="3">
    <source>
        <dbReference type="Proteomes" id="UP000324222"/>
    </source>
</evidence>